<name>A0A1L8MKQ6_9STRE</name>
<comment type="caution">
    <text evidence="2">The sequence shown here is derived from an EMBL/GenBank/DDBJ whole genome shotgun (WGS) entry which is preliminary data.</text>
</comment>
<dbReference type="STRING" id="1856638.A9Q68_08695"/>
<dbReference type="EMBL" id="LZDD01000003">
    <property type="protein sequence ID" value="OJF71265.1"/>
    <property type="molecule type" value="Genomic_DNA"/>
</dbReference>
<keyword evidence="1" id="KW-0812">Transmembrane</keyword>
<proteinExistence type="predicted"/>
<keyword evidence="1" id="KW-0472">Membrane</keyword>
<reference evidence="3" key="1">
    <citation type="submission" date="2016-06" db="EMBL/GenBank/DDBJ databases">
        <authorList>
            <person name="de Vries S.P.W."/>
            <person name="Hadjirin N.F."/>
            <person name="Lay E.M."/>
            <person name="Zadoks R.N."/>
            <person name="Peacock S.J."/>
            <person name="Parkhill J."/>
            <person name="Grant A.J."/>
            <person name="Mcdougall S."/>
            <person name="Holmes M.A."/>
        </authorList>
    </citation>
    <scope>NUCLEOTIDE SEQUENCE [LARGE SCALE GENOMIC DNA]</scope>
    <source>
        <strain evidence="3">NZ1587</strain>
    </source>
</reference>
<dbReference type="Pfam" id="PF15980">
    <property type="entry name" value="ComGF"/>
    <property type="match status" value="1"/>
</dbReference>
<dbReference type="InterPro" id="IPR016977">
    <property type="entry name" value="ComGF"/>
</dbReference>
<keyword evidence="1" id="KW-1133">Transmembrane helix</keyword>
<evidence type="ECO:0000313" key="2">
    <source>
        <dbReference type="EMBL" id="OJF71265.1"/>
    </source>
</evidence>
<keyword evidence="3" id="KW-1185">Reference proteome</keyword>
<dbReference type="Proteomes" id="UP000182015">
    <property type="component" value="Unassembled WGS sequence"/>
</dbReference>
<gene>
    <name evidence="2" type="ORF">A9Q68_08695</name>
</gene>
<dbReference type="PIRSF" id="PIRSF031611">
    <property type="entry name" value="Competence_ComGF"/>
    <property type="match status" value="1"/>
</dbReference>
<sequence length="153" mass="18035">MQTIRKYSRLMKNKVPAFTLIKSLLALIVITGMLLVYQGLSRSVFSHMAYLRENDQDKWLLFSQQFRAECMGAHFRELRNGRLYIEKEGKEVAFGFTDKKDFRKASATWHGYHPLLLNLADVNMVEKDKKVTIKIYWPSGLERTFIYDFKEKS</sequence>
<evidence type="ECO:0000256" key="1">
    <source>
        <dbReference type="SAM" id="Phobius"/>
    </source>
</evidence>
<dbReference type="AlphaFoldDB" id="A0A1L8MKQ6"/>
<organism evidence="2 3">
    <name type="scientific">Streptococcus bovimastitidis</name>
    <dbReference type="NCBI Taxonomy" id="1856638"/>
    <lineage>
        <taxon>Bacteria</taxon>
        <taxon>Bacillati</taxon>
        <taxon>Bacillota</taxon>
        <taxon>Bacilli</taxon>
        <taxon>Lactobacillales</taxon>
        <taxon>Streptococcaceae</taxon>
        <taxon>Streptococcus</taxon>
    </lineage>
</organism>
<feature type="transmembrane region" description="Helical" evidence="1">
    <location>
        <begin position="20"/>
        <end position="40"/>
    </location>
</feature>
<evidence type="ECO:0000313" key="3">
    <source>
        <dbReference type="Proteomes" id="UP000182015"/>
    </source>
</evidence>
<protein>
    <submittedName>
        <fullName evidence="2">Competence protein ComGF</fullName>
    </submittedName>
</protein>
<dbReference type="NCBIfam" id="NF041002">
    <property type="entry name" value="pilin_ComGF"/>
    <property type="match status" value="1"/>
</dbReference>
<accession>A0A1L8MKQ6</accession>
<dbReference type="OrthoDB" id="2231423at2"/>